<dbReference type="InterPro" id="IPR005467">
    <property type="entry name" value="His_kinase_dom"/>
</dbReference>
<dbReference type="InterPro" id="IPR000014">
    <property type="entry name" value="PAS"/>
</dbReference>
<feature type="domain" description="PAS" evidence="9">
    <location>
        <begin position="225"/>
        <end position="301"/>
    </location>
</feature>
<dbReference type="GO" id="GO:0000155">
    <property type="term" value="F:phosphorelay sensor kinase activity"/>
    <property type="evidence" value="ECO:0007669"/>
    <property type="project" value="InterPro"/>
</dbReference>
<dbReference type="InterPro" id="IPR036890">
    <property type="entry name" value="HATPase_C_sf"/>
</dbReference>
<evidence type="ECO:0000256" key="7">
    <source>
        <dbReference type="SAM" id="Phobius"/>
    </source>
</evidence>
<dbReference type="Pfam" id="PF00512">
    <property type="entry name" value="HisKA"/>
    <property type="match status" value="1"/>
</dbReference>
<dbReference type="EMBL" id="DTMM01000096">
    <property type="protein sequence ID" value="HFT93275.1"/>
    <property type="molecule type" value="Genomic_DNA"/>
</dbReference>
<dbReference type="GO" id="GO:0030295">
    <property type="term" value="F:protein kinase activator activity"/>
    <property type="evidence" value="ECO:0007669"/>
    <property type="project" value="TreeGrafter"/>
</dbReference>
<keyword evidence="4" id="KW-0808">Transferase</keyword>
<gene>
    <name evidence="11" type="ORF">ENX03_04935</name>
</gene>
<evidence type="ECO:0000313" key="11">
    <source>
        <dbReference type="EMBL" id="HFT93275.1"/>
    </source>
</evidence>
<evidence type="ECO:0000259" key="9">
    <source>
        <dbReference type="PROSITE" id="PS50112"/>
    </source>
</evidence>
<feature type="transmembrane region" description="Helical" evidence="7">
    <location>
        <begin position="186"/>
        <end position="208"/>
    </location>
</feature>
<evidence type="ECO:0000259" key="10">
    <source>
        <dbReference type="PROSITE" id="PS50113"/>
    </source>
</evidence>
<name>A0A7C3QTU8_9BACT</name>
<reference evidence="11" key="1">
    <citation type="journal article" date="2020" name="mSystems">
        <title>Genome- and Community-Level Interaction Insights into Carbon Utilization and Element Cycling Functions of Hydrothermarchaeota in Hydrothermal Sediment.</title>
        <authorList>
            <person name="Zhou Z."/>
            <person name="Liu Y."/>
            <person name="Xu W."/>
            <person name="Pan J."/>
            <person name="Luo Z.H."/>
            <person name="Li M."/>
        </authorList>
    </citation>
    <scope>NUCLEOTIDE SEQUENCE [LARGE SCALE GENOMIC DNA]</scope>
    <source>
        <strain evidence="11">SpSt-902</strain>
    </source>
</reference>
<dbReference type="InterPro" id="IPR035965">
    <property type="entry name" value="PAS-like_dom_sf"/>
</dbReference>
<feature type="domain" description="Histidine kinase" evidence="8">
    <location>
        <begin position="376"/>
        <end position="591"/>
    </location>
</feature>
<dbReference type="PANTHER" id="PTHR42878:SF15">
    <property type="entry name" value="BACTERIOPHYTOCHROME"/>
    <property type="match status" value="1"/>
</dbReference>
<dbReference type="NCBIfam" id="TIGR00229">
    <property type="entry name" value="sensory_box"/>
    <property type="match status" value="1"/>
</dbReference>
<evidence type="ECO:0000256" key="2">
    <source>
        <dbReference type="ARBA" id="ARBA00012438"/>
    </source>
</evidence>
<dbReference type="Pfam" id="PF05227">
    <property type="entry name" value="CHASE3"/>
    <property type="match status" value="1"/>
</dbReference>
<dbReference type="SUPFAM" id="SSF55785">
    <property type="entry name" value="PYP-like sensor domain (PAS domain)"/>
    <property type="match status" value="1"/>
</dbReference>
<evidence type="ECO:0000256" key="6">
    <source>
        <dbReference type="ARBA" id="ARBA00023136"/>
    </source>
</evidence>
<sequence>MNSWLSSPRRLALSVIILSLGIMIWMGIVAVRFVNSFVRESGKVEHSWIVLASVDRLFSELQDAETGERGYMITGSRSFLAPYLEAVKKVRGQMGELSALVSDNPSQERRVREMEQLVSRRLALLENGVALGRSAPMARNTALITIMDHGKAVMDRIRQEKDAIKSSEYRTLRRRSLMFLEKRRKMLVFAGSGFATSFLMIGLSAVFLSREIDRRLRAETKARQVADEVRDLYDHAPCGYHSVDARGTILRINTTELEWLGYTREEIEGRKSIFDLIAPDSQEEYRTAFQKKFLGEAVRDQRIRLVRKNGTLFPVLLNASMIRGEDGQLVASRAVLLDLTDKQMDEEKILELNRVLSERNAQLEVSNAELEGFSYSVSHDLRAPLRSIDGFSRILQEDYSGKLDAEAERVIGVIRNNTLKMSALIDDLLAFSRMGKKAFAWTLVDMDGLVREILQGILSDRADASSVTIDIGCLPPVWGDRALLAQVWTNLLSNAFKFSEKNEKPVVRVEGMAGPAEIVYAVRDNGVGFDMRYYDKLFKVFQRLHAQADFPGTGVGLAIVQRVVSRHGGRVWGESRPGEGASFYFSLPVRERGGES</sequence>
<dbReference type="SMART" id="SM00086">
    <property type="entry name" value="PAC"/>
    <property type="match status" value="1"/>
</dbReference>
<comment type="catalytic activity">
    <reaction evidence="1">
        <text>ATP + protein L-histidine = ADP + protein N-phospho-L-histidine.</text>
        <dbReference type="EC" id="2.7.13.3"/>
    </reaction>
</comment>
<dbReference type="PROSITE" id="PS50113">
    <property type="entry name" value="PAC"/>
    <property type="match status" value="1"/>
</dbReference>
<feature type="domain" description="PAC" evidence="10">
    <location>
        <begin position="299"/>
        <end position="351"/>
    </location>
</feature>
<dbReference type="GO" id="GO:0007234">
    <property type="term" value="P:osmosensory signaling via phosphorelay pathway"/>
    <property type="evidence" value="ECO:0007669"/>
    <property type="project" value="TreeGrafter"/>
</dbReference>
<dbReference type="FunFam" id="3.30.565.10:FF:000006">
    <property type="entry name" value="Sensor histidine kinase WalK"/>
    <property type="match status" value="1"/>
</dbReference>
<accession>A0A7C3QTU8</accession>
<evidence type="ECO:0000256" key="4">
    <source>
        <dbReference type="ARBA" id="ARBA00022679"/>
    </source>
</evidence>
<dbReference type="InterPro" id="IPR050351">
    <property type="entry name" value="BphY/WalK/GraS-like"/>
</dbReference>
<dbReference type="InterPro" id="IPR004358">
    <property type="entry name" value="Sig_transdc_His_kin-like_C"/>
</dbReference>
<dbReference type="PROSITE" id="PS50112">
    <property type="entry name" value="PAS"/>
    <property type="match status" value="1"/>
</dbReference>
<dbReference type="SMART" id="SM00091">
    <property type="entry name" value="PAS"/>
    <property type="match status" value="1"/>
</dbReference>
<dbReference type="Pfam" id="PF13426">
    <property type="entry name" value="PAS_9"/>
    <property type="match status" value="1"/>
</dbReference>
<dbReference type="AlphaFoldDB" id="A0A7C3QTU8"/>
<dbReference type="SUPFAM" id="SSF47384">
    <property type="entry name" value="Homodimeric domain of signal transducing histidine kinase"/>
    <property type="match status" value="1"/>
</dbReference>
<dbReference type="InterPro" id="IPR003661">
    <property type="entry name" value="HisK_dim/P_dom"/>
</dbReference>
<dbReference type="Gene3D" id="1.10.287.130">
    <property type="match status" value="1"/>
</dbReference>
<proteinExistence type="predicted"/>
<keyword evidence="6 7" id="KW-0472">Membrane</keyword>
<dbReference type="EC" id="2.7.13.3" evidence="2"/>
<keyword evidence="3" id="KW-0597">Phosphoprotein</keyword>
<dbReference type="Pfam" id="PF02518">
    <property type="entry name" value="HATPase_c"/>
    <property type="match status" value="1"/>
</dbReference>
<dbReference type="SUPFAM" id="SSF55874">
    <property type="entry name" value="ATPase domain of HSP90 chaperone/DNA topoisomerase II/histidine kinase"/>
    <property type="match status" value="1"/>
</dbReference>
<organism evidence="11">
    <name type="scientific">Leptospirillum ferriphilum</name>
    <dbReference type="NCBI Taxonomy" id="178606"/>
    <lineage>
        <taxon>Bacteria</taxon>
        <taxon>Pseudomonadati</taxon>
        <taxon>Nitrospirota</taxon>
        <taxon>Nitrospiria</taxon>
        <taxon>Nitrospirales</taxon>
        <taxon>Nitrospiraceae</taxon>
        <taxon>Leptospirillum</taxon>
    </lineage>
</organism>
<dbReference type="SMART" id="SM00387">
    <property type="entry name" value="HATPase_c"/>
    <property type="match status" value="1"/>
</dbReference>
<dbReference type="InterPro" id="IPR036097">
    <property type="entry name" value="HisK_dim/P_sf"/>
</dbReference>
<dbReference type="PROSITE" id="PS50109">
    <property type="entry name" value="HIS_KIN"/>
    <property type="match status" value="1"/>
</dbReference>
<dbReference type="Gene3D" id="3.30.450.20">
    <property type="entry name" value="PAS domain"/>
    <property type="match status" value="1"/>
</dbReference>
<protein>
    <recommendedName>
        <fullName evidence="2">histidine kinase</fullName>
        <ecNumber evidence="2">2.7.13.3</ecNumber>
    </recommendedName>
</protein>
<dbReference type="SMART" id="SM00388">
    <property type="entry name" value="HisKA"/>
    <property type="match status" value="1"/>
</dbReference>
<evidence type="ECO:0000256" key="1">
    <source>
        <dbReference type="ARBA" id="ARBA00000085"/>
    </source>
</evidence>
<keyword evidence="7" id="KW-0812">Transmembrane</keyword>
<dbReference type="PRINTS" id="PR00344">
    <property type="entry name" value="BCTRLSENSOR"/>
</dbReference>
<dbReference type="CDD" id="cd19410">
    <property type="entry name" value="HK9-like_sensor"/>
    <property type="match status" value="1"/>
</dbReference>
<keyword evidence="5" id="KW-0418">Kinase</keyword>
<dbReference type="CDD" id="cd00082">
    <property type="entry name" value="HisKA"/>
    <property type="match status" value="1"/>
</dbReference>
<dbReference type="InterPro" id="IPR007891">
    <property type="entry name" value="CHASE3"/>
</dbReference>
<comment type="caution">
    <text evidence="11">The sequence shown here is derived from an EMBL/GenBank/DDBJ whole genome shotgun (WGS) entry which is preliminary data.</text>
</comment>
<dbReference type="GO" id="GO:0000156">
    <property type="term" value="F:phosphorelay response regulator activity"/>
    <property type="evidence" value="ECO:0007669"/>
    <property type="project" value="TreeGrafter"/>
</dbReference>
<dbReference type="Gene3D" id="3.30.565.10">
    <property type="entry name" value="Histidine kinase-like ATPase, C-terminal domain"/>
    <property type="match status" value="1"/>
</dbReference>
<feature type="transmembrane region" description="Helical" evidence="7">
    <location>
        <begin position="12"/>
        <end position="34"/>
    </location>
</feature>
<evidence type="ECO:0000259" key="8">
    <source>
        <dbReference type="PROSITE" id="PS50109"/>
    </source>
</evidence>
<dbReference type="PANTHER" id="PTHR42878">
    <property type="entry name" value="TWO-COMPONENT HISTIDINE KINASE"/>
    <property type="match status" value="1"/>
</dbReference>
<dbReference type="InterPro" id="IPR003594">
    <property type="entry name" value="HATPase_dom"/>
</dbReference>
<keyword evidence="7" id="KW-1133">Transmembrane helix</keyword>
<evidence type="ECO:0000256" key="5">
    <source>
        <dbReference type="ARBA" id="ARBA00022777"/>
    </source>
</evidence>
<dbReference type="GO" id="GO:0016020">
    <property type="term" value="C:membrane"/>
    <property type="evidence" value="ECO:0007669"/>
    <property type="project" value="UniProtKB-SubCell"/>
</dbReference>
<dbReference type="InterPro" id="IPR000700">
    <property type="entry name" value="PAS-assoc_C"/>
</dbReference>
<evidence type="ECO:0000256" key="3">
    <source>
        <dbReference type="ARBA" id="ARBA00022553"/>
    </source>
</evidence>
<dbReference type="CDD" id="cd00130">
    <property type="entry name" value="PAS"/>
    <property type="match status" value="1"/>
</dbReference>
<dbReference type="InterPro" id="IPR001610">
    <property type="entry name" value="PAC"/>
</dbReference>